<dbReference type="EMBL" id="CP136891">
    <property type="protein sequence ID" value="WOK96840.1"/>
    <property type="molecule type" value="Genomic_DNA"/>
</dbReference>
<feature type="region of interest" description="Disordered" evidence="1">
    <location>
        <begin position="41"/>
        <end position="61"/>
    </location>
</feature>
<feature type="compositionally biased region" description="Acidic residues" evidence="1">
    <location>
        <begin position="304"/>
        <end position="313"/>
    </location>
</feature>
<keyword evidence="3" id="KW-1185">Reference proteome</keyword>
<organism evidence="2 3">
    <name type="scientific">Canna indica</name>
    <name type="common">Indian-shot</name>
    <dbReference type="NCBI Taxonomy" id="4628"/>
    <lineage>
        <taxon>Eukaryota</taxon>
        <taxon>Viridiplantae</taxon>
        <taxon>Streptophyta</taxon>
        <taxon>Embryophyta</taxon>
        <taxon>Tracheophyta</taxon>
        <taxon>Spermatophyta</taxon>
        <taxon>Magnoliopsida</taxon>
        <taxon>Liliopsida</taxon>
        <taxon>Zingiberales</taxon>
        <taxon>Cannaceae</taxon>
        <taxon>Canna</taxon>
    </lineage>
</organism>
<proteinExistence type="predicted"/>
<dbReference type="Pfam" id="PF07891">
    <property type="entry name" value="DUF1666"/>
    <property type="match status" value="1"/>
</dbReference>
<accession>A0AAQ3Q3C1</accession>
<feature type="compositionally biased region" description="Basic and acidic residues" evidence="1">
    <location>
        <begin position="350"/>
        <end position="359"/>
    </location>
</feature>
<evidence type="ECO:0008006" key="4">
    <source>
        <dbReference type="Google" id="ProtNLM"/>
    </source>
</evidence>
<gene>
    <name evidence="2" type="ORF">Cni_G05548</name>
</gene>
<feature type="compositionally biased region" description="Basic and acidic residues" evidence="1">
    <location>
        <begin position="317"/>
        <end position="342"/>
    </location>
</feature>
<dbReference type="InterPro" id="IPR012870">
    <property type="entry name" value="DUF1666"/>
</dbReference>
<feature type="compositionally biased region" description="Basic and acidic residues" evidence="1">
    <location>
        <begin position="279"/>
        <end position="288"/>
    </location>
</feature>
<reference evidence="2 3" key="1">
    <citation type="submission" date="2023-10" db="EMBL/GenBank/DDBJ databases">
        <title>Chromosome-scale genome assembly provides insights into flower coloration mechanisms of Canna indica.</title>
        <authorList>
            <person name="Li C."/>
        </authorList>
    </citation>
    <scope>NUCLEOTIDE SEQUENCE [LARGE SCALE GENOMIC DNA]</scope>
    <source>
        <tissue evidence="2">Flower</tissue>
    </source>
</reference>
<sequence length="756" mass="87165">MPLLVFFCWFCVANSLIFFVGFIARHAFSFRKSVKVIPARDEQKASGAEESSDRSHDSLEEKEEPGFTFRFQYQISNHQEGHNGEEGKSSSISSIQNCVFESEKDFTCFVEEPKARILCLEESRSNDSSSFHSHGEANLVADFDSSSLSDGNCQQPSAEIGQAVEIDNEIMWKEKGLDCETNIMSEEFSGFGSEADSISVSDGYSVHELVVDSDGYLSERDFGEHEEEEETRENSPSTENDELKQFDNATESACLGSKILFLDGRASENKQNNSFGGEAETRSVHEAQKASLPSSNSTHIEFTDSSDDDEYLVDNDYSLRKGNDEVPIGDKTDDQMPKRDSNEQQQNTEGVKKRPDWGVTKSEKTNLKDAGEGEYGELESLWEHQDLIEQLRMELRKMRDIGLPTILEESESPGTVEDLKPLKMDESFLHEDPMNELQKSYRTYRERMRKFDILNYQKMYAIGFLQLDDPHQSVGSKKTLMPSIQSILSQSSWSIRRKSSNHPTDKLIRELQSDLEMVYVGQTCLSWEFLRWQHEKARELPESDPFKNHYYNQVAGEFQQFQVNIQRFIENESFQGPRLLNYIQNRCVLRNLLQVPVIREDYFKDKMEDEQKGITSEVMVDIMEESIRIFWEFVKGDKDESPGILKGFMGTHAELQDPSDFDLMEDIQSDLHKKDKKLKDILKTGKCLVKKFKRPKEDRSNQDLFFSQVDLKLVARVLRMGRITTEQLLWCHKKLSKIKLAERKVYREPSFLLFPC</sequence>
<evidence type="ECO:0000313" key="2">
    <source>
        <dbReference type="EMBL" id="WOK96840.1"/>
    </source>
</evidence>
<dbReference type="AlphaFoldDB" id="A0AAQ3Q3C1"/>
<name>A0AAQ3Q3C1_9LILI</name>
<dbReference type="PANTHER" id="PTHR46741">
    <property type="entry name" value="OS09G0413600 PROTEIN"/>
    <property type="match status" value="1"/>
</dbReference>
<feature type="compositionally biased region" description="Polar residues" evidence="1">
    <location>
        <begin position="291"/>
        <end position="300"/>
    </location>
</feature>
<feature type="region of interest" description="Disordered" evidence="1">
    <location>
        <begin position="270"/>
        <end position="359"/>
    </location>
</feature>
<dbReference type="PANTHER" id="PTHR46741:SF2">
    <property type="entry name" value="RIBOSOMAL PROTEIN L34AE"/>
    <property type="match status" value="1"/>
</dbReference>
<dbReference type="Proteomes" id="UP001327560">
    <property type="component" value="Chromosome 2"/>
</dbReference>
<protein>
    <recommendedName>
        <fullName evidence="4">Ribosomal protein L34Ae</fullName>
    </recommendedName>
</protein>
<evidence type="ECO:0000256" key="1">
    <source>
        <dbReference type="SAM" id="MobiDB-lite"/>
    </source>
</evidence>
<evidence type="ECO:0000313" key="3">
    <source>
        <dbReference type="Proteomes" id="UP001327560"/>
    </source>
</evidence>
<feature type="region of interest" description="Disordered" evidence="1">
    <location>
        <begin position="215"/>
        <end position="243"/>
    </location>
</feature>